<accession>A0ABP7AMC8</accession>
<reference evidence="2" key="1">
    <citation type="journal article" date="2019" name="Int. J. Syst. Evol. Microbiol.">
        <title>The Global Catalogue of Microorganisms (GCM) 10K type strain sequencing project: providing services to taxonomists for standard genome sequencing and annotation.</title>
        <authorList>
            <consortium name="The Broad Institute Genomics Platform"/>
            <consortium name="The Broad Institute Genome Sequencing Center for Infectious Disease"/>
            <person name="Wu L."/>
            <person name="Ma J."/>
        </authorList>
    </citation>
    <scope>NUCLEOTIDE SEQUENCE [LARGE SCALE GENOMIC DNA]</scope>
    <source>
        <strain evidence="2">JCM 16902</strain>
    </source>
</reference>
<dbReference type="RefSeq" id="WP_231481950.1">
    <property type="nucleotide sequence ID" value="NZ_BAAAZO010000012.1"/>
</dbReference>
<comment type="caution">
    <text evidence="1">The sequence shown here is derived from an EMBL/GenBank/DDBJ whole genome shotgun (WGS) entry which is preliminary data.</text>
</comment>
<proteinExistence type="predicted"/>
<dbReference type="EMBL" id="BAAAZO010000012">
    <property type="protein sequence ID" value="GAA3636152.1"/>
    <property type="molecule type" value="Genomic_DNA"/>
</dbReference>
<protein>
    <submittedName>
        <fullName evidence="1">Uncharacterized protein</fullName>
    </submittedName>
</protein>
<evidence type="ECO:0000313" key="1">
    <source>
        <dbReference type="EMBL" id="GAA3636152.1"/>
    </source>
</evidence>
<sequence length="66" mass="6752">MKITFDIPAAGAGGSVDVPVDVNWVSVPRVGDTVLGVPGQPGTWTVSGVAWVITDAEPIVTLVAQH</sequence>
<dbReference type="Proteomes" id="UP001501074">
    <property type="component" value="Unassembled WGS sequence"/>
</dbReference>
<organism evidence="1 2">
    <name type="scientific">Kineosporia mesophila</name>
    <dbReference type="NCBI Taxonomy" id="566012"/>
    <lineage>
        <taxon>Bacteria</taxon>
        <taxon>Bacillati</taxon>
        <taxon>Actinomycetota</taxon>
        <taxon>Actinomycetes</taxon>
        <taxon>Kineosporiales</taxon>
        <taxon>Kineosporiaceae</taxon>
        <taxon>Kineosporia</taxon>
    </lineage>
</organism>
<name>A0ABP7AMC8_9ACTN</name>
<gene>
    <name evidence="1" type="ORF">GCM10022223_63240</name>
</gene>
<keyword evidence="2" id="KW-1185">Reference proteome</keyword>
<evidence type="ECO:0000313" key="2">
    <source>
        <dbReference type="Proteomes" id="UP001501074"/>
    </source>
</evidence>